<evidence type="ECO:0000313" key="2">
    <source>
        <dbReference type="Proteomes" id="UP000018001"/>
    </source>
</evidence>
<keyword evidence="2" id="KW-1185">Reference proteome</keyword>
<dbReference type="HOGENOM" id="CLU_052363_0_0_1"/>
<accession>V5FL94</accession>
<dbReference type="SUPFAM" id="SSF52047">
    <property type="entry name" value="RNI-like"/>
    <property type="match status" value="1"/>
</dbReference>
<dbReference type="OrthoDB" id="5283561at2759"/>
<proteinExistence type="predicted"/>
<comment type="caution">
    <text evidence="1">The sequence shown here is derived from an EMBL/GenBank/DDBJ whole genome shotgun (WGS) entry which is preliminary data.</text>
</comment>
<reference evidence="2" key="1">
    <citation type="journal article" date="2014" name="Genome Announc.">
        <title>Draft genome sequence of the formaldehyde-resistant fungus Byssochlamys spectabilis No. 5 (anamorph Paecilomyces variotii No. 5) (NBRC109023).</title>
        <authorList>
            <person name="Oka T."/>
            <person name="Ekino K."/>
            <person name="Fukuda K."/>
            <person name="Nomura Y."/>
        </authorList>
    </citation>
    <scope>NUCLEOTIDE SEQUENCE [LARGE SCALE GENOMIC DNA]</scope>
    <source>
        <strain evidence="2">No. 5 / NBRC 109023</strain>
    </source>
</reference>
<dbReference type="InParanoid" id="V5FL94"/>
<evidence type="ECO:0000313" key="1">
    <source>
        <dbReference type="EMBL" id="GAD92598.1"/>
    </source>
</evidence>
<dbReference type="EMBL" id="BAUL01000031">
    <property type="protein sequence ID" value="GAD92598.1"/>
    <property type="molecule type" value="Genomic_DNA"/>
</dbReference>
<dbReference type="Proteomes" id="UP000018001">
    <property type="component" value="Unassembled WGS sequence"/>
</dbReference>
<dbReference type="eggNOG" id="ENOG502SJ96">
    <property type="taxonomic scope" value="Eukaryota"/>
</dbReference>
<dbReference type="InterPro" id="IPR032675">
    <property type="entry name" value="LRR_dom_sf"/>
</dbReference>
<sequence>MTSAFDKLPYEIVDLILSYAVESNRREAVTYSYGLTEAPQPLQHVKLDLYVSGRRREDSLRWHAASSIRQVNSSWRKWALKYAADSLYIRSWRGSERWLESDRLETLRKDASGQVVYRHPYNDVRETARCFTKCPDLAQNVRRLWFDGLYTVDANTEIFKILSHCTNLRSLSLPWISIRYGTAELWQKLLEGGLESLELRAINLTKSQLKAPARPIDTHALTDPRVSFKMLKRLKIMGDTSFKPITDADLEIIARTATGLEALHVTRISSVSIAGVVSLVKSSSSTLRVLEYSPLPAEVVSHHVPESDSCSTQRLPPANNETEPHYCTTLLACPHLTDLCISIPSICPSLFNSTDIVHWTGEIQVRADRLCDHNHSAFNSSEGISNMKDILYHARELIHFRTSSFVTPSYPGTDHCLDIELFLGPYIFTPANRLVHGNFDLARVSSDFMWPDPEPSGPNSRLMPTSKGPYGYTGSHGKGIEHDLEGEIGHGPWNCVHEDIFFEGVKKGWVKF</sequence>
<name>V5FL94_BYSSN</name>
<dbReference type="Gene3D" id="3.80.10.10">
    <property type="entry name" value="Ribonuclease Inhibitor"/>
    <property type="match status" value="1"/>
</dbReference>
<protein>
    <submittedName>
        <fullName evidence="1">Uncharacterized protein</fullName>
    </submittedName>
</protein>
<organism evidence="1 2">
    <name type="scientific">Byssochlamys spectabilis (strain No. 5 / NBRC 109023)</name>
    <name type="common">Paecilomyces variotii</name>
    <dbReference type="NCBI Taxonomy" id="1356009"/>
    <lineage>
        <taxon>Eukaryota</taxon>
        <taxon>Fungi</taxon>
        <taxon>Dikarya</taxon>
        <taxon>Ascomycota</taxon>
        <taxon>Pezizomycotina</taxon>
        <taxon>Eurotiomycetes</taxon>
        <taxon>Eurotiomycetidae</taxon>
        <taxon>Eurotiales</taxon>
        <taxon>Thermoascaceae</taxon>
        <taxon>Paecilomyces</taxon>
    </lineage>
</organism>
<gene>
    <name evidence="1" type="ORF">PVAR5_1191</name>
</gene>
<dbReference type="AlphaFoldDB" id="V5FL94"/>